<dbReference type="InterPro" id="IPR013154">
    <property type="entry name" value="ADH-like_N"/>
</dbReference>
<dbReference type="PROSITE" id="PS00059">
    <property type="entry name" value="ADH_ZINC"/>
    <property type="match status" value="1"/>
</dbReference>
<dbReference type="InterPro" id="IPR002328">
    <property type="entry name" value="ADH_Zn_CS"/>
</dbReference>
<comment type="cofactor">
    <cofactor evidence="1 6">
        <name>Zn(2+)</name>
        <dbReference type="ChEBI" id="CHEBI:29105"/>
    </cofactor>
</comment>
<dbReference type="InterPro" id="IPR013149">
    <property type="entry name" value="ADH-like_C"/>
</dbReference>
<dbReference type="SUPFAM" id="SSF50129">
    <property type="entry name" value="GroES-like"/>
    <property type="match status" value="1"/>
</dbReference>
<evidence type="ECO:0000256" key="3">
    <source>
        <dbReference type="ARBA" id="ARBA00022723"/>
    </source>
</evidence>
<organism evidence="9 10">
    <name type="scientific">Lachnellula arida</name>
    <dbReference type="NCBI Taxonomy" id="1316785"/>
    <lineage>
        <taxon>Eukaryota</taxon>
        <taxon>Fungi</taxon>
        <taxon>Dikarya</taxon>
        <taxon>Ascomycota</taxon>
        <taxon>Pezizomycotina</taxon>
        <taxon>Leotiomycetes</taxon>
        <taxon>Helotiales</taxon>
        <taxon>Lachnaceae</taxon>
        <taxon>Lachnellula</taxon>
    </lineage>
</organism>
<protein>
    <submittedName>
        <fullName evidence="9">Alcohol dehydrogenase</fullName>
    </submittedName>
</protein>
<dbReference type="PANTHER" id="PTHR42940:SF1">
    <property type="entry name" value="ENOYL REDUCTASE (ER) DOMAIN-CONTAINING PROTEIN"/>
    <property type="match status" value="1"/>
</dbReference>
<keyword evidence="4 6" id="KW-0862">Zinc</keyword>
<evidence type="ECO:0000256" key="2">
    <source>
        <dbReference type="ARBA" id="ARBA00008072"/>
    </source>
</evidence>
<dbReference type="Gene3D" id="3.40.50.720">
    <property type="entry name" value="NAD(P)-binding Rossmann-like Domain"/>
    <property type="match status" value="1"/>
</dbReference>
<feature type="domain" description="Alcohol dehydrogenase-like N-terminal" evidence="8">
    <location>
        <begin position="1"/>
        <end position="88"/>
    </location>
</feature>
<dbReference type="AlphaFoldDB" id="A0A8T9B4V4"/>
<evidence type="ECO:0000256" key="6">
    <source>
        <dbReference type="RuleBase" id="RU361277"/>
    </source>
</evidence>
<feature type="non-terminal residue" evidence="9">
    <location>
        <position position="1"/>
    </location>
</feature>
<accession>A0A8T9B4V4</accession>
<dbReference type="Gene3D" id="3.90.180.10">
    <property type="entry name" value="Medium-chain alcohol dehydrogenases, catalytic domain"/>
    <property type="match status" value="2"/>
</dbReference>
<dbReference type="OrthoDB" id="1879366at2759"/>
<dbReference type="Pfam" id="PF08240">
    <property type="entry name" value="ADH_N"/>
    <property type="match status" value="1"/>
</dbReference>
<keyword evidence="10" id="KW-1185">Reference proteome</keyword>
<dbReference type="SUPFAM" id="SSF51735">
    <property type="entry name" value="NAD(P)-binding Rossmann-fold domains"/>
    <property type="match status" value="1"/>
</dbReference>
<evidence type="ECO:0000256" key="4">
    <source>
        <dbReference type="ARBA" id="ARBA00022833"/>
    </source>
</evidence>
<dbReference type="GO" id="GO:0004022">
    <property type="term" value="F:alcohol dehydrogenase (NAD+) activity"/>
    <property type="evidence" value="ECO:0007669"/>
    <property type="project" value="TreeGrafter"/>
</dbReference>
<comment type="similarity">
    <text evidence="2 6">Belongs to the zinc-containing alcohol dehydrogenase family.</text>
</comment>
<dbReference type="GO" id="GO:0008270">
    <property type="term" value="F:zinc ion binding"/>
    <property type="evidence" value="ECO:0007669"/>
    <property type="project" value="InterPro"/>
</dbReference>
<dbReference type="Pfam" id="PF00107">
    <property type="entry name" value="ADH_zinc_N"/>
    <property type="match status" value="1"/>
</dbReference>
<evidence type="ECO:0000256" key="5">
    <source>
        <dbReference type="ARBA" id="ARBA00023002"/>
    </source>
</evidence>
<reference evidence="9 10" key="1">
    <citation type="submission" date="2018-05" db="EMBL/GenBank/DDBJ databases">
        <title>Whole genome sequencing for identification of molecular markers to develop diagnostic detection tools for the regulated plant pathogen Lachnellula willkommii.</title>
        <authorList>
            <person name="Giroux E."/>
            <person name="Bilodeau G."/>
        </authorList>
    </citation>
    <scope>NUCLEOTIDE SEQUENCE [LARGE SCALE GENOMIC DNA]</scope>
    <source>
        <strain evidence="9 10">CBS 203.66</strain>
    </source>
</reference>
<dbReference type="InterPro" id="IPR011032">
    <property type="entry name" value="GroES-like_sf"/>
</dbReference>
<sequence length="289" mass="31018">PNELLLHLNTTGIYYSEIHYMLSDLSLPLMRAHGVRSPGHEGAGVVVALGANVTNWKVGNRAGVKPTWDTCGKCELCWGDMECHCKGAIPTGLKVPGRERISSILLVLRGIPRLFRMLWTTSLRVLLCAVARPCTVRSTYPRYNPATSQSLQVPEAESDTWESNLRTQWVFALTNGMGAHGVFVTAGSSKAYADALKMCGVGGKVMCVGMPSAGTAFVGREPVEMILKGLSVVGTLTGSLRDTSSTLEFAARGLLKPIVEKCGLENLSQAVEKLRAGKVGGRIVVDFNA</sequence>
<dbReference type="Proteomes" id="UP000469559">
    <property type="component" value="Unassembled WGS sequence"/>
</dbReference>
<dbReference type="GO" id="GO:0005737">
    <property type="term" value="C:cytoplasm"/>
    <property type="evidence" value="ECO:0007669"/>
    <property type="project" value="TreeGrafter"/>
</dbReference>
<evidence type="ECO:0000259" key="7">
    <source>
        <dbReference type="Pfam" id="PF00107"/>
    </source>
</evidence>
<evidence type="ECO:0000256" key="1">
    <source>
        <dbReference type="ARBA" id="ARBA00001947"/>
    </source>
</evidence>
<dbReference type="EMBL" id="QGMF01000623">
    <property type="protein sequence ID" value="TVY14757.1"/>
    <property type="molecule type" value="Genomic_DNA"/>
</dbReference>
<name>A0A8T9B4V4_9HELO</name>
<proteinExistence type="inferred from homology"/>
<evidence type="ECO:0000313" key="10">
    <source>
        <dbReference type="Proteomes" id="UP000469559"/>
    </source>
</evidence>
<evidence type="ECO:0000313" key="9">
    <source>
        <dbReference type="EMBL" id="TVY14757.1"/>
    </source>
</evidence>
<keyword evidence="5" id="KW-0560">Oxidoreductase</keyword>
<dbReference type="PANTHER" id="PTHR42940">
    <property type="entry name" value="ALCOHOL DEHYDROGENASE 1-RELATED"/>
    <property type="match status" value="1"/>
</dbReference>
<feature type="domain" description="Alcohol dehydrogenase-like C-terminal" evidence="7">
    <location>
        <begin position="168"/>
        <end position="250"/>
    </location>
</feature>
<dbReference type="InterPro" id="IPR036291">
    <property type="entry name" value="NAD(P)-bd_dom_sf"/>
</dbReference>
<keyword evidence="3 6" id="KW-0479">Metal-binding</keyword>
<comment type="caution">
    <text evidence="9">The sequence shown here is derived from an EMBL/GenBank/DDBJ whole genome shotgun (WGS) entry which is preliminary data.</text>
</comment>
<evidence type="ECO:0000259" key="8">
    <source>
        <dbReference type="Pfam" id="PF08240"/>
    </source>
</evidence>
<gene>
    <name evidence="9" type="primary">ADH2_0</name>
    <name evidence="9" type="ORF">LARI1_G007495</name>
</gene>